<feature type="transmembrane region" description="Helical" evidence="1">
    <location>
        <begin position="224"/>
        <end position="244"/>
    </location>
</feature>
<feature type="transmembrane region" description="Helical" evidence="1">
    <location>
        <begin position="283"/>
        <end position="304"/>
    </location>
</feature>
<comment type="caution">
    <text evidence="3">The sequence shown here is derived from an EMBL/GenBank/DDBJ whole genome shotgun (WGS) entry which is preliminary data.</text>
</comment>
<evidence type="ECO:0000256" key="2">
    <source>
        <dbReference type="SAM" id="SignalP"/>
    </source>
</evidence>
<evidence type="ECO:0000313" key="4">
    <source>
        <dbReference type="Proteomes" id="UP001500945"/>
    </source>
</evidence>
<keyword evidence="1" id="KW-1133">Transmembrane helix</keyword>
<accession>A0ABP8KK83</accession>
<gene>
    <name evidence="3" type="ORF">GCM10023168_26230</name>
</gene>
<feature type="chain" id="PRO_5047280113" description="Integral membrane protein" evidence="2">
    <location>
        <begin position="23"/>
        <end position="399"/>
    </location>
</feature>
<feature type="transmembrane region" description="Helical" evidence="1">
    <location>
        <begin position="183"/>
        <end position="212"/>
    </location>
</feature>
<feature type="transmembrane region" description="Helical" evidence="1">
    <location>
        <begin position="316"/>
        <end position="334"/>
    </location>
</feature>
<name>A0ABP8KK83_9MICO</name>
<feature type="transmembrane region" description="Helical" evidence="1">
    <location>
        <begin position="340"/>
        <end position="357"/>
    </location>
</feature>
<dbReference type="EMBL" id="BAABGM010000015">
    <property type="protein sequence ID" value="GAA4408580.1"/>
    <property type="molecule type" value="Genomic_DNA"/>
</dbReference>
<keyword evidence="2" id="KW-0732">Signal</keyword>
<keyword evidence="1" id="KW-0812">Transmembrane</keyword>
<dbReference type="Proteomes" id="UP001500945">
    <property type="component" value="Unassembled WGS sequence"/>
</dbReference>
<protein>
    <recommendedName>
        <fullName evidence="5">Integral membrane protein</fullName>
    </recommendedName>
</protein>
<evidence type="ECO:0008006" key="5">
    <source>
        <dbReference type="Google" id="ProtNLM"/>
    </source>
</evidence>
<evidence type="ECO:0000313" key="3">
    <source>
        <dbReference type="EMBL" id="GAA4408580.1"/>
    </source>
</evidence>
<evidence type="ECO:0000256" key="1">
    <source>
        <dbReference type="SAM" id="Phobius"/>
    </source>
</evidence>
<feature type="signal peptide" evidence="2">
    <location>
        <begin position="1"/>
        <end position="22"/>
    </location>
</feature>
<keyword evidence="1" id="KW-0472">Membrane</keyword>
<keyword evidence="4" id="KW-1185">Reference proteome</keyword>
<proteinExistence type="predicted"/>
<feature type="transmembrane region" description="Helical" evidence="1">
    <location>
        <begin position="144"/>
        <end position="177"/>
    </location>
</feature>
<feature type="transmembrane region" description="Helical" evidence="1">
    <location>
        <begin position="109"/>
        <end position="132"/>
    </location>
</feature>
<feature type="transmembrane region" description="Helical" evidence="1">
    <location>
        <begin position="364"/>
        <end position="382"/>
    </location>
</feature>
<reference evidence="4" key="1">
    <citation type="journal article" date="2019" name="Int. J. Syst. Evol. Microbiol.">
        <title>The Global Catalogue of Microorganisms (GCM) 10K type strain sequencing project: providing services to taxonomists for standard genome sequencing and annotation.</title>
        <authorList>
            <consortium name="The Broad Institute Genomics Platform"/>
            <consortium name="The Broad Institute Genome Sequencing Center for Infectious Disease"/>
            <person name="Wu L."/>
            <person name="Ma J."/>
        </authorList>
    </citation>
    <scope>NUCLEOTIDE SEQUENCE [LARGE SCALE GENOMIC DNA]</scope>
    <source>
        <strain evidence="4">JCM 17809</strain>
    </source>
</reference>
<organism evidence="3 4">
    <name type="scientific">Fodinibacter luteus</name>
    <dbReference type="NCBI Taxonomy" id="552064"/>
    <lineage>
        <taxon>Bacteria</taxon>
        <taxon>Bacillati</taxon>
        <taxon>Actinomycetota</taxon>
        <taxon>Actinomycetes</taxon>
        <taxon>Micrococcales</taxon>
        <taxon>Intrasporangiaceae</taxon>
        <taxon>Fodinibacter (ex Wang et al. 2009)</taxon>
    </lineage>
</organism>
<sequence>MLLALGVTLVLRGWQILATAYAASWQTATGQATPNGAPNEYFVFSPSGPSPGLGPVLGNWDGEWYERIATLGYPDATQKLSANDAWASAFPPGFPLMARIVMEASGLPFVWASLLLNTVLTLLATALLYRLLRSRDVGPRPASWASIGISLLPSSPVLMAAYSEALALVFLLAALRWLTDRRYIFATIAVVGLAFTRPVAVAFVPVVLAHAAIQWRQEPRGPSWRTSGGVVALLMCAALSPWMWPWTAAAVYGVPEAADLDGSARVGHTAKGVGGYFVFAWEAGGPLVFVLLTLLLALLVGVPAALSRRMGWPPELAVWGASYLVLVLVVTPVTPGFIRYLVLAAPLLVAIFAAPMTRITPLRVGVLAVLVAISLWSQWLWIRYLLVLDPAPHLIPWPP</sequence>